<dbReference type="EMBL" id="JAKMUS010000009">
    <property type="protein sequence ID" value="MCZ9294186.1"/>
    <property type="molecule type" value="Genomic_DNA"/>
</dbReference>
<proteinExistence type="predicted"/>
<evidence type="ECO:0000256" key="1">
    <source>
        <dbReference type="ARBA" id="ARBA00023115"/>
    </source>
</evidence>
<dbReference type="PANTHER" id="PTHR43317:SF1">
    <property type="entry name" value="THERMOSPERMINE SYNTHASE ACAULIS5"/>
    <property type="match status" value="1"/>
</dbReference>
<name>A0A9X3RKE9_9CORY</name>
<dbReference type="Proteomes" id="UP001146468">
    <property type="component" value="Unassembled WGS sequence"/>
</dbReference>
<keyword evidence="3" id="KW-1185">Reference proteome</keyword>
<dbReference type="GO" id="GO:0006596">
    <property type="term" value="P:polyamine biosynthetic process"/>
    <property type="evidence" value="ECO:0007669"/>
    <property type="project" value="UniProtKB-KW"/>
</dbReference>
<accession>A0A9X3RKE9</accession>
<organism evidence="2 3">
    <name type="scientific">Corynebacterium meitnerae</name>
    <dbReference type="NCBI Taxonomy" id="2913498"/>
    <lineage>
        <taxon>Bacteria</taxon>
        <taxon>Bacillati</taxon>
        <taxon>Actinomycetota</taxon>
        <taxon>Actinomycetes</taxon>
        <taxon>Mycobacteriales</taxon>
        <taxon>Corynebacteriaceae</taxon>
        <taxon>Corynebacterium</taxon>
    </lineage>
</organism>
<gene>
    <name evidence="2" type="ORF">L8U60_06770</name>
</gene>
<dbReference type="NCBIfam" id="NF037959">
    <property type="entry name" value="MFS_SpdSyn"/>
    <property type="match status" value="1"/>
</dbReference>
<dbReference type="PANTHER" id="PTHR43317">
    <property type="entry name" value="THERMOSPERMINE SYNTHASE ACAULIS5"/>
    <property type="match status" value="1"/>
</dbReference>
<dbReference type="RefSeq" id="WP_269965609.1">
    <property type="nucleotide sequence ID" value="NZ_JAKMUS010000009.1"/>
</dbReference>
<evidence type="ECO:0000313" key="2">
    <source>
        <dbReference type="EMBL" id="MCZ9294186.1"/>
    </source>
</evidence>
<comment type="caution">
    <text evidence="2">The sequence shown here is derived from an EMBL/GenBank/DDBJ whole genome shotgun (WGS) entry which is preliminary data.</text>
</comment>
<dbReference type="SUPFAM" id="SSF53335">
    <property type="entry name" value="S-adenosyl-L-methionine-dependent methyltransferases"/>
    <property type="match status" value="1"/>
</dbReference>
<keyword evidence="1" id="KW-0620">Polyamine biosynthesis</keyword>
<reference evidence="2" key="1">
    <citation type="submission" date="2022-02" db="EMBL/GenBank/DDBJ databases">
        <title>Corynebacterium sp. from urogenital microbiome.</title>
        <authorList>
            <person name="Cappelli E.A."/>
            <person name="Ribeiro T.G."/>
            <person name="Peixe L."/>
        </authorList>
    </citation>
    <scope>NUCLEOTIDE SEQUENCE</scope>
    <source>
        <strain evidence="2">C8Ua_172</strain>
    </source>
</reference>
<sequence>MARGKPRSPKKRIIGTYPVDTGTVDIVADPLRDGAFVVELNRVPSSYVVLGAPRVLGFDYMEWIASAVRTHFSLLCASPTTLLHLGAAGCSLPRFCADVWPESNNIVVDIDRALCELIATTFDLPPQIAFRYGDAGAAVDAMPAGSVDVIIRDVFAGPTTPEHVASPAFYRAAAAALAPGGIYLANVGDRVGHPVSATELTGMAEVFDEVGIIATPEVLSSRTYGNVVVYGLRGDSSLTLPDADIRALQWRA</sequence>
<dbReference type="InterPro" id="IPR029063">
    <property type="entry name" value="SAM-dependent_MTases_sf"/>
</dbReference>
<evidence type="ECO:0000313" key="3">
    <source>
        <dbReference type="Proteomes" id="UP001146468"/>
    </source>
</evidence>
<protein>
    <submittedName>
        <fullName evidence="2">Fused MFS/spermidine synthase</fullName>
    </submittedName>
</protein>
<dbReference type="Gene3D" id="3.40.50.150">
    <property type="entry name" value="Vaccinia Virus protein VP39"/>
    <property type="match status" value="1"/>
</dbReference>
<dbReference type="AlphaFoldDB" id="A0A9X3RKE9"/>